<evidence type="ECO:0000259" key="9">
    <source>
        <dbReference type="Pfam" id="PF13231"/>
    </source>
</evidence>
<sequence length="520" mass="60245">MKVLTLFVFAFGIFLLTFKLTQIPPGIDTDEGSIAYNAALISETLHDRNGRTLPFFILSADKNDWKQPVLVYSSAVFFKFFGTSLVTFKLVNIIIAILTIILLFYLMKEIFPYGFAVLGVLIFFTTPAVIITSRIGNESVDPILFSTVWLLALYKFQSKRQIKYLILAAFSLGLGFYSFKGMRVIVPVWILISTLFIVWQYIKNSHLYSSLLNQKSSTQKIYKKILSLMRINFTNKNLIKSLIVFFVTLVPFFIIIPLLEQKYAGAVFDRKTINMDPFRHYLYYWISNLSLPSLFFKGDIGKIYEMPLYGFFSLGVLPAFLIGIVESFKNRKFYLFILVCYLATPLLFGFAGSLDYPHRLMASVPFFVIITTLGCKRIYEYVKLNSETTIYRIVYKLVTLFVVIFFIYNFADFSRYYYFEYPKLHSTRQAFGNDLNASFYQLSKIAKEKNLTAYIQEDIYTRGVEGNKFFEIAYFDKPLKLWRLGETLPPKSVLLTQNEHITDSENSGIIVTPLNILIRY</sequence>
<evidence type="ECO:0000256" key="4">
    <source>
        <dbReference type="ARBA" id="ARBA00022679"/>
    </source>
</evidence>
<keyword evidence="6 8" id="KW-1133">Transmembrane helix</keyword>
<feature type="transmembrane region" description="Helical" evidence="8">
    <location>
        <begin position="162"/>
        <end position="179"/>
    </location>
</feature>
<protein>
    <recommendedName>
        <fullName evidence="9">Glycosyltransferase RgtA/B/C/D-like domain-containing protein</fullName>
    </recommendedName>
</protein>
<name>A0A1F7Y131_9BACT</name>
<evidence type="ECO:0000313" key="10">
    <source>
        <dbReference type="EMBL" id="OGM21017.1"/>
    </source>
</evidence>
<evidence type="ECO:0000256" key="6">
    <source>
        <dbReference type="ARBA" id="ARBA00022989"/>
    </source>
</evidence>
<evidence type="ECO:0000256" key="1">
    <source>
        <dbReference type="ARBA" id="ARBA00004651"/>
    </source>
</evidence>
<dbReference type="GO" id="GO:0016763">
    <property type="term" value="F:pentosyltransferase activity"/>
    <property type="evidence" value="ECO:0007669"/>
    <property type="project" value="TreeGrafter"/>
</dbReference>
<dbReference type="Proteomes" id="UP000178419">
    <property type="component" value="Unassembled WGS sequence"/>
</dbReference>
<dbReference type="InterPro" id="IPR038731">
    <property type="entry name" value="RgtA/B/C-like"/>
</dbReference>
<dbReference type="EMBL" id="MGGE01000028">
    <property type="protein sequence ID" value="OGM21017.1"/>
    <property type="molecule type" value="Genomic_DNA"/>
</dbReference>
<dbReference type="AlphaFoldDB" id="A0A1F7Y131"/>
<feature type="transmembrane region" description="Helical" evidence="8">
    <location>
        <begin position="391"/>
        <end position="411"/>
    </location>
</feature>
<feature type="transmembrane region" description="Helical" evidence="8">
    <location>
        <begin position="308"/>
        <end position="326"/>
    </location>
</feature>
<evidence type="ECO:0000256" key="5">
    <source>
        <dbReference type="ARBA" id="ARBA00022692"/>
    </source>
</evidence>
<comment type="caution">
    <text evidence="10">The sequence shown here is derived from an EMBL/GenBank/DDBJ whole genome shotgun (WGS) entry which is preliminary data.</text>
</comment>
<dbReference type="GO" id="GO:0009103">
    <property type="term" value="P:lipopolysaccharide biosynthetic process"/>
    <property type="evidence" value="ECO:0007669"/>
    <property type="project" value="UniProtKB-ARBA"/>
</dbReference>
<feature type="transmembrane region" description="Helical" evidence="8">
    <location>
        <begin position="88"/>
        <end position="107"/>
    </location>
</feature>
<dbReference type="PANTHER" id="PTHR33908:SF11">
    <property type="entry name" value="MEMBRANE PROTEIN"/>
    <property type="match status" value="1"/>
</dbReference>
<keyword evidence="2" id="KW-1003">Cell membrane</keyword>
<feature type="transmembrane region" description="Helical" evidence="8">
    <location>
        <begin position="184"/>
        <end position="202"/>
    </location>
</feature>
<evidence type="ECO:0000256" key="8">
    <source>
        <dbReference type="SAM" id="Phobius"/>
    </source>
</evidence>
<feature type="transmembrane region" description="Helical" evidence="8">
    <location>
        <begin position="238"/>
        <end position="259"/>
    </location>
</feature>
<dbReference type="GO" id="GO:0005886">
    <property type="term" value="C:plasma membrane"/>
    <property type="evidence" value="ECO:0007669"/>
    <property type="project" value="UniProtKB-SubCell"/>
</dbReference>
<feature type="transmembrane region" description="Helical" evidence="8">
    <location>
        <begin position="280"/>
        <end position="296"/>
    </location>
</feature>
<accession>A0A1F7Y131</accession>
<feature type="transmembrane region" description="Helical" evidence="8">
    <location>
        <begin position="333"/>
        <end position="354"/>
    </location>
</feature>
<dbReference type="Pfam" id="PF13231">
    <property type="entry name" value="PMT_2"/>
    <property type="match status" value="1"/>
</dbReference>
<organism evidence="10 11">
    <name type="scientific">Candidatus Woesebacteria bacterium RIFCSPHIGHO2_01_FULL_38_9</name>
    <dbReference type="NCBI Taxonomy" id="1802492"/>
    <lineage>
        <taxon>Bacteria</taxon>
        <taxon>Candidatus Woeseibacteriota</taxon>
    </lineage>
</organism>
<evidence type="ECO:0000256" key="7">
    <source>
        <dbReference type="ARBA" id="ARBA00023136"/>
    </source>
</evidence>
<keyword evidence="5 8" id="KW-0812">Transmembrane</keyword>
<keyword evidence="3" id="KW-0328">Glycosyltransferase</keyword>
<gene>
    <name evidence="10" type="ORF">A2714_01575</name>
</gene>
<keyword evidence="7 8" id="KW-0472">Membrane</keyword>
<evidence type="ECO:0000256" key="3">
    <source>
        <dbReference type="ARBA" id="ARBA00022676"/>
    </source>
</evidence>
<dbReference type="PANTHER" id="PTHR33908">
    <property type="entry name" value="MANNOSYLTRANSFERASE YKCB-RELATED"/>
    <property type="match status" value="1"/>
</dbReference>
<evidence type="ECO:0000256" key="2">
    <source>
        <dbReference type="ARBA" id="ARBA00022475"/>
    </source>
</evidence>
<evidence type="ECO:0000313" key="11">
    <source>
        <dbReference type="Proteomes" id="UP000178419"/>
    </source>
</evidence>
<comment type="subcellular location">
    <subcellularLocation>
        <location evidence="1">Cell membrane</location>
        <topology evidence="1">Multi-pass membrane protein</topology>
    </subcellularLocation>
</comment>
<reference evidence="10 11" key="1">
    <citation type="journal article" date="2016" name="Nat. Commun.">
        <title>Thousands of microbial genomes shed light on interconnected biogeochemical processes in an aquifer system.</title>
        <authorList>
            <person name="Anantharaman K."/>
            <person name="Brown C.T."/>
            <person name="Hug L.A."/>
            <person name="Sharon I."/>
            <person name="Castelle C.J."/>
            <person name="Probst A.J."/>
            <person name="Thomas B.C."/>
            <person name="Singh A."/>
            <person name="Wilkins M.J."/>
            <person name="Karaoz U."/>
            <person name="Brodie E.L."/>
            <person name="Williams K.H."/>
            <person name="Hubbard S.S."/>
            <person name="Banfield J.F."/>
        </authorList>
    </citation>
    <scope>NUCLEOTIDE SEQUENCE [LARGE SCALE GENOMIC DNA]</scope>
</reference>
<feature type="domain" description="Glycosyltransferase RgtA/B/C/D-like" evidence="9">
    <location>
        <begin position="68"/>
        <end position="209"/>
    </location>
</feature>
<feature type="transmembrane region" description="Helical" evidence="8">
    <location>
        <begin position="113"/>
        <end position="132"/>
    </location>
</feature>
<dbReference type="InterPro" id="IPR050297">
    <property type="entry name" value="LipidA_mod_glycosyltrf_83"/>
</dbReference>
<keyword evidence="4" id="KW-0808">Transferase</keyword>
<proteinExistence type="predicted"/>